<feature type="coiled-coil region" evidence="1">
    <location>
        <begin position="838"/>
        <end position="869"/>
    </location>
</feature>
<feature type="region of interest" description="Disordered" evidence="2">
    <location>
        <begin position="438"/>
        <end position="459"/>
    </location>
</feature>
<dbReference type="Proteomes" id="UP001281761">
    <property type="component" value="Unassembled WGS sequence"/>
</dbReference>
<feature type="compositionally biased region" description="Basic and acidic residues" evidence="2">
    <location>
        <begin position="967"/>
        <end position="978"/>
    </location>
</feature>
<dbReference type="InterPro" id="IPR007421">
    <property type="entry name" value="Schlafen_AlbA_2_dom"/>
</dbReference>
<evidence type="ECO:0000313" key="4">
    <source>
        <dbReference type="EMBL" id="KAK2954749.1"/>
    </source>
</evidence>
<keyword evidence="5" id="KW-1185">Reference proteome</keyword>
<evidence type="ECO:0000256" key="1">
    <source>
        <dbReference type="SAM" id="Coils"/>
    </source>
</evidence>
<feature type="region of interest" description="Disordered" evidence="2">
    <location>
        <begin position="340"/>
        <end position="405"/>
    </location>
</feature>
<evidence type="ECO:0000259" key="3">
    <source>
        <dbReference type="Pfam" id="PF04326"/>
    </source>
</evidence>
<feature type="compositionally biased region" description="Polar residues" evidence="2">
    <location>
        <begin position="438"/>
        <end position="454"/>
    </location>
</feature>
<dbReference type="SUPFAM" id="SSF52047">
    <property type="entry name" value="RNI-like"/>
    <property type="match status" value="1"/>
</dbReference>
<dbReference type="PANTHER" id="PTHR24114">
    <property type="entry name" value="LEUCINE RICH REPEAT FAMILY PROTEIN"/>
    <property type="match status" value="1"/>
</dbReference>
<protein>
    <submittedName>
        <fullName evidence="4">NLR Family CARD Domain Containing protein</fullName>
    </submittedName>
</protein>
<feature type="domain" description="Schlafen AlbA-2" evidence="3">
    <location>
        <begin position="33"/>
        <end position="178"/>
    </location>
</feature>
<organism evidence="4 5">
    <name type="scientific">Blattamonas nauphoetae</name>
    <dbReference type="NCBI Taxonomy" id="2049346"/>
    <lineage>
        <taxon>Eukaryota</taxon>
        <taxon>Metamonada</taxon>
        <taxon>Preaxostyla</taxon>
        <taxon>Oxymonadida</taxon>
        <taxon>Blattamonas</taxon>
    </lineage>
</organism>
<reference evidence="4 5" key="1">
    <citation type="journal article" date="2022" name="bioRxiv">
        <title>Genomics of Preaxostyla Flagellates Illuminates Evolutionary Transitions and the Path Towards Mitochondrial Loss.</title>
        <authorList>
            <person name="Novak L.V.F."/>
            <person name="Treitli S.C."/>
            <person name="Pyrih J."/>
            <person name="Halakuc P."/>
            <person name="Pipaliya S.V."/>
            <person name="Vacek V."/>
            <person name="Brzon O."/>
            <person name="Soukal P."/>
            <person name="Eme L."/>
            <person name="Dacks J.B."/>
            <person name="Karnkowska A."/>
            <person name="Elias M."/>
            <person name="Hampl V."/>
        </authorList>
    </citation>
    <scope>NUCLEOTIDE SEQUENCE [LARGE SCALE GENOMIC DNA]</scope>
    <source>
        <strain evidence="4">NAU3</strain>
        <tissue evidence="4">Gut</tissue>
    </source>
</reference>
<dbReference type="Gene3D" id="3.30.950.30">
    <property type="entry name" value="Schlafen, AAA domain"/>
    <property type="match status" value="1"/>
</dbReference>
<feature type="region of interest" description="Disordered" evidence="2">
    <location>
        <begin position="934"/>
        <end position="1041"/>
    </location>
</feature>
<proteinExistence type="predicted"/>
<feature type="coiled-coil region" evidence="1">
    <location>
        <begin position="1140"/>
        <end position="1168"/>
    </location>
</feature>
<accession>A0ABQ9XTE7</accession>
<dbReference type="EMBL" id="JARBJD010000074">
    <property type="protein sequence ID" value="KAK2954749.1"/>
    <property type="molecule type" value="Genomic_DNA"/>
</dbReference>
<dbReference type="Pfam" id="PF13516">
    <property type="entry name" value="LRR_6"/>
    <property type="match status" value="5"/>
</dbReference>
<evidence type="ECO:0000313" key="5">
    <source>
        <dbReference type="Proteomes" id="UP001281761"/>
    </source>
</evidence>
<sequence length="1533" mass="171874">MHDSAFKTATPNSLPPGFIQDILYYGDIITVEEDRNTEFKAVQFTSKLSETILKICKEYINAFLNTTGGRIFFGVEDDGKIKGVEINRKDRDFLRLGLDSAIDRFRPQVDPQLYHMDFLPVLYHDARMLAFLDDICLARNEDLFVVRIVVRRGPAPVYFTHRDRFSAFLRRDGGLKRMEPSLIEERLLKAERLHTQKTMSSFAISDSRPKSDHFGSPSQPEFDFRDSSFVGRKQEIEDIRVFVGTNPTKCRVVCISGGLCVGKTSLAQNLFYKFKGSGIGFVLDLQGVNQPKLSSVEGMRLILLSAGRSLSELSNCSDQIIASLYTSLFNQRPNFSDPFPSDDDALVFRTPPSSPSQQSFQSLAPSTFHASSSLLSDNPTPQKVPPAPDPPKRPSNYPSPKATVFSTPPSDLVHLSNIRQSITIPPFPITSGLLGTSPLHSSISSTPTRYSQTLDQERNRQDNDKFQVETPEFHTPKSIPMSPSQQGCAVVLPLSNQFNGSGLLSVSPSSAFTRTMSTSVQSNHGHFGEASSLLTQDTSFQRSSTRAPSVSSQQNGSSPIVLLLENASTYEQISPLIPILSNTIVLITSHRHIQFPTLASPLALLQLKLAPLRRDDSIALINSILGPTGVSTQSAFISNHDADCLAQACGDLPYCIHTACNLLKTRPTLTPVHLITQLLPYSKEPLSISSFRTMMFSNPGQTGIKPARLADLAHLAPCKGTFSAQAIKRLLDFPFKGKTDETIEERLSYLVQHAYVTFETVTGRFYLNSMVRCYCLREAECAGILDEVMNNFFVYYMNYLQSIDNGEYKLVENEEKRHEKEMWRNVDAAFRIGDGSNLQNIEQRKTEEIEEAKQIKQELKKAKEKKDEELYFSVPGKRKDRQNDLVLADLHNFDEVTVRLEKGSYHRLRVMSSLLDPFSHLLFPSTLQRISLFLPPKEKKKNKSHTEPENQNPLMSPPPVPTQLLMKMKERKEEKEKFAQQTTHGRHKRRHNPNLSQHEPSSDASSKDDDSEDEHHLIPVPDSKNLSLDFHDNAPTNSRYRLSPVEDNLRSQPLPPNEKVAVSVGGRFTRQLSTLILENDINGEDSGPFGRLDDKHVQGLDVPPSKGAESPCDDFSQDISDGQPHRLSVKENVSRRLKQIKEYKALRRQKMKEQKEQQARAREEAIRSICRTIFNQYEQEVIPTLEEQLKVEPLIEIKLEGRSKELFHKRVTDMQLIALLQVLEPVQTLQTLNLGYNRLGEESAQALASFIETHHSLHHLNLEYNRYDTQSVKLLNVCLMADEHLLSLNIQGNKIENEGGMQFAEMLQLNDHLESINVSDCELQTESVIALSTALLTNKSLKEISLSNPRVESLQGETIIHFSSMLLSNSTLEAIDLSKNRVRDSHLESLCDALKRNQSMKKLSLRGNELAVQGGGMIGRLLQQNSLITYLDLSANHIGDKGCAKLAEGILATNTLSYLNLQYNGITPPGVIALASALEKNTSIESFFLWGNRFNPASAAALSDAFEAMTQLSDCDLFIWTDGDGVVQVAQFK</sequence>
<feature type="region of interest" description="Disordered" evidence="2">
    <location>
        <begin position="1079"/>
        <end position="1127"/>
    </location>
</feature>
<comment type="caution">
    <text evidence="4">The sequence shown here is derived from an EMBL/GenBank/DDBJ whole genome shotgun (WGS) entry which is preliminary data.</text>
</comment>
<gene>
    <name evidence="4" type="ORF">BLNAU_10234</name>
</gene>
<dbReference type="InterPro" id="IPR027417">
    <property type="entry name" value="P-loop_NTPase"/>
</dbReference>
<dbReference type="InterPro" id="IPR052394">
    <property type="entry name" value="LRR-containing"/>
</dbReference>
<dbReference type="SMART" id="SM00368">
    <property type="entry name" value="LRR_RI"/>
    <property type="match status" value="9"/>
</dbReference>
<evidence type="ECO:0000256" key="2">
    <source>
        <dbReference type="SAM" id="MobiDB-lite"/>
    </source>
</evidence>
<dbReference type="InterPro" id="IPR038461">
    <property type="entry name" value="Schlafen_AlbA_2_dom_sf"/>
</dbReference>
<feature type="compositionally biased region" description="Basic and acidic residues" evidence="2">
    <location>
        <begin position="1005"/>
        <end position="1017"/>
    </location>
</feature>
<dbReference type="PANTHER" id="PTHR24114:SF2">
    <property type="entry name" value="F-BOX DOMAIN-CONTAINING PROTEIN-RELATED"/>
    <property type="match status" value="1"/>
</dbReference>
<dbReference type="Pfam" id="PF04326">
    <property type="entry name" value="SLFN_AlbA_2"/>
    <property type="match status" value="1"/>
</dbReference>
<name>A0ABQ9XTE7_9EUKA</name>
<feature type="compositionally biased region" description="Polar residues" evidence="2">
    <location>
        <begin position="368"/>
        <end position="378"/>
    </location>
</feature>
<dbReference type="Gene3D" id="3.80.10.10">
    <property type="entry name" value="Ribonuclease Inhibitor"/>
    <property type="match status" value="3"/>
</dbReference>
<keyword evidence="1" id="KW-0175">Coiled coil</keyword>
<dbReference type="Gene3D" id="3.40.50.300">
    <property type="entry name" value="P-loop containing nucleotide triphosphate hydrolases"/>
    <property type="match status" value="1"/>
</dbReference>
<feature type="compositionally biased region" description="Low complexity" evidence="2">
    <location>
        <begin position="355"/>
        <end position="366"/>
    </location>
</feature>
<dbReference type="InterPro" id="IPR032675">
    <property type="entry name" value="LRR_dom_sf"/>
</dbReference>
<dbReference type="InterPro" id="IPR001611">
    <property type="entry name" value="Leu-rich_rpt"/>
</dbReference>
<dbReference type="SUPFAM" id="SSF52540">
    <property type="entry name" value="P-loop containing nucleoside triphosphate hydrolases"/>
    <property type="match status" value="1"/>
</dbReference>